<keyword evidence="1" id="KW-0472">Membrane</keyword>
<reference evidence="2 3" key="1">
    <citation type="submission" date="2018-05" db="EMBL/GenBank/DDBJ databases">
        <title>complete genome sequence of Aquabacterium olei NBRC 110486.</title>
        <authorList>
            <person name="Tang B."/>
            <person name="Chang J."/>
            <person name="Zhang L."/>
            <person name="Yang H."/>
        </authorList>
    </citation>
    <scope>NUCLEOTIDE SEQUENCE [LARGE SCALE GENOMIC DNA]</scope>
    <source>
        <strain evidence="2 3">NBRC 110486</strain>
    </source>
</reference>
<evidence type="ECO:0000256" key="1">
    <source>
        <dbReference type="SAM" id="Phobius"/>
    </source>
</evidence>
<dbReference type="InterPro" id="IPR052959">
    <property type="entry name" value="Inner_membrane_assoc"/>
</dbReference>
<dbReference type="InterPro" id="IPR007436">
    <property type="entry name" value="DUF485"/>
</dbReference>
<keyword evidence="1" id="KW-1133">Transmembrane helix</keyword>
<dbReference type="Proteomes" id="UP000244892">
    <property type="component" value="Chromosome"/>
</dbReference>
<keyword evidence="3" id="KW-1185">Reference proteome</keyword>
<dbReference type="KEGG" id="aon:DEH84_13240"/>
<gene>
    <name evidence="2" type="ORF">DEH84_13240</name>
</gene>
<protein>
    <submittedName>
        <fullName evidence="2">DUF485 domain-containing protein</fullName>
    </submittedName>
</protein>
<evidence type="ECO:0000313" key="3">
    <source>
        <dbReference type="Proteomes" id="UP000244892"/>
    </source>
</evidence>
<dbReference type="EMBL" id="CP029210">
    <property type="protein sequence ID" value="AWI54278.1"/>
    <property type="molecule type" value="Genomic_DNA"/>
</dbReference>
<feature type="transmembrane region" description="Helical" evidence="1">
    <location>
        <begin position="25"/>
        <end position="51"/>
    </location>
</feature>
<accession>A0A2U8FU08</accession>
<proteinExistence type="predicted"/>
<organism evidence="2 3">
    <name type="scientific">Aquabacterium olei</name>
    <dbReference type="NCBI Taxonomy" id="1296669"/>
    <lineage>
        <taxon>Bacteria</taxon>
        <taxon>Pseudomonadati</taxon>
        <taxon>Pseudomonadota</taxon>
        <taxon>Betaproteobacteria</taxon>
        <taxon>Burkholderiales</taxon>
        <taxon>Aquabacterium</taxon>
    </lineage>
</organism>
<keyword evidence="1" id="KW-0812">Transmembrane</keyword>
<dbReference type="Pfam" id="PF04341">
    <property type="entry name" value="DUF485"/>
    <property type="match status" value="1"/>
</dbReference>
<dbReference type="AlphaFoldDB" id="A0A2U8FU08"/>
<dbReference type="GO" id="GO:0005886">
    <property type="term" value="C:plasma membrane"/>
    <property type="evidence" value="ECO:0007669"/>
    <property type="project" value="TreeGrafter"/>
</dbReference>
<name>A0A2U8FU08_9BURK</name>
<dbReference type="OrthoDB" id="5297034at2"/>
<sequence length="102" mass="11213">MSQDIYRRVEADPAFRELKSSRNRLAVTLSVLVLGAYYGFMAIVAFAPGIFGQPLFAGSTLTLGIPVGAALIVGSWLLTGWYVRCANGQFDRLTREIVERNT</sequence>
<evidence type="ECO:0000313" key="2">
    <source>
        <dbReference type="EMBL" id="AWI54278.1"/>
    </source>
</evidence>
<dbReference type="PANTHER" id="PTHR38598">
    <property type="entry name" value="INNER MEMBRANE PROTEIN YJCH"/>
    <property type="match status" value="1"/>
</dbReference>
<dbReference type="PANTHER" id="PTHR38598:SF1">
    <property type="entry name" value="INNER MEMBRANE PROTEIN YJCH"/>
    <property type="match status" value="1"/>
</dbReference>
<feature type="transmembrane region" description="Helical" evidence="1">
    <location>
        <begin position="63"/>
        <end position="83"/>
    </location>
</feature>
<dbReference type="RefSeq" id="WP_109037274.1">
    <property type="nucleotide sequence ID" value="NZ_CP029210.1"/>
</dbReference>